<gene>
    <name evidence="12" type="ORF">Q0590_34455</name>
</gene>
<name>A0ABT8RH52_9BACT</name>
<sequence>MHDIHHPLFTYLLESSTCLAVLYLFFRLLLYKEPLLQTNRFFILTAVLLSLLIPALHIPLAEKVVFASPMFLLQEVTATGTAKTDPFPAEKYALYAYVCIGISLLLRTLWQIGKLLYFSRTSPARKTGAYQLILTDGKLPTFSFFRLLFWDNSQPLSEEQQEQILQHELTHIRQWHSLDILFLEVVKAFFWFHPAVYLFKKGLQQTHEYLADAAVVKEHNRDSYIQLMVAQVVETSTLTLINPFSQLKTTNRIMMLHKLSQAKPSLWKIALSLPLIAVLTLIYSCDTTSEELSPESNTSTSITNYEDVLNKYKQKYPDIWIGSIITEQIPGSSRTVKVVVENVHNASDKLNIEKEIAQAISNSIKSGLEQEPLAPPPPPIPADEKIYRVVEHQPEPTGGFGELMRYLGENIRYPEEARKKGIEGKVFLQFVVNTNGSISDVQVLKGIGNGCDEEAIRVLKAMPSWKPGLQKGEPVNVLMAIPINFKLD</sequence>
<dbReference type="RefSeq" id="WP_302042226.1">
    <property type="nucleotide sequence ID" value="NZ_JAUKPO010000059.1"/>
</dbReference>
<evidence type="ECO:0000313" key="12">
    <source>
        <dbReference type="EMBL" id="MDO1451428.1"/>
    </source>
</evidence>
<keyword evidence="13" id="KW-1185">Reference proteome</keyword>
<evidence type="ECO:0000256" key="4">
    <source>
        <dbReference type="ARBA" id="ARBA00022475"/>
    </source>
</evidence>
<dbReference type="NCBIfam" id="TIGR01352">
    <property type="entry name" value="tonB_Cterm"/>
    <property type="match status" value="1"/>
</dbReference>
<keyword evidence="3" id="KW-0813">Transport</keyword>
<evidence type="ECO:0000256" key="1">
    <source>
        <dbReference type="ARBA" id="ARBA00004383"/>
    </source>
</evidence>
<dbReference type="SUPFAM" id="SSF74653">
    <property type="entry name" value="TolA/TonB C-terminal domain"/>
    <property type="match status" value="1"/>
</dbReference>
<evidence type="ECO:0000256" key="5">
    <source>
        <dbReference type="ARBA" id="ARBA00022519"/>
    </source>
</evidence>
<keyword evidence="7" id="KW-0653">Protein transport</keyword>
<dbReference type="InterPro" id="IPR037682">
    <property type="entry name" value="TonB_C"/>
</dbReference>
<dbReference type="Gene3D" id="3.30.1150.10">
    <property type="match status" value="1"/>
</dbReference>
<evidence type="ECO:0000256" key="2">
    <source>
        <dbReference type="ARBA" id="ARBA00006555"/>
    </source>
</evidence>
<dbReference type="CDD" id="cd07341">
    <property type="entry name" value="M56_BlaR1_MecR1_like"/>
    <property type="match status" value="1"/>
</dbReference>
<reference evidence="12" key="1">
    <citation type="submission" date="2023-07" db="EMBL/GenBank/DDBJ databases">
        <title>The genome sequence of Rhodocytophaga aerolata KACC 12507.</title>
        <authorList>
            <person name="Zhang X."/>
        </authorList>
    </citation>
    <scope>NUCLEOTIDE SEQUENCE</scope>
    <source>
        <strain evidence="12">KACC 12507</strain>
    </source>
</reference>
<evidence type="ECO:0000256" key="9">
    <source>
        <dbReference type="ARBA" id="ARBA00023136"/>
    </source>
</evidence>
<evidence type="ECO:0000256" key="7">
    <source>
        <dbReference type="ARBA" id="ARBA00022927"/>
    </source>
</evidence>
<dbReference type="Pfam" id="PF05569">
    <property type="entry name" value="Peptidase_M56"/>
    <property type="match status" value="1"/>
</dbReference>
<comment type="subcellular location">
    <subcellularLocation>
        <location evidence="1">Cell inner membrane</location>
        <topology evidence="1">Single-pass membrane protein</topology>
        <orientation evidence="1">Periplasmic side</orientation>
    </subcellularLocation>
</comment>
<dbReference type="Proteomes" id="UP001168528">
    <property type="component" value="Unassembled WGS sequence"/>
</dbReference>
<keyword evidence="5" id="KW-0997">Cell inner membrane</keyword>
<comment type="similarity">
    <text evidence="2">Belongs to the TonB family.</text>
</comment>
<feature type="domain" description="TonB C-terminal" evidence="11">
    <location>
        <begin position="398"/>
        <end position="488"/>
    </location>
</feature>
<proteinExistence type="inferred from homology"/>
<dbReference type="InterPro" id="IPR006260">
    <property type="entry name" value="TonB/TolA_C"/>
</dbReference>
<dbReference type="PANTHER" id="PTHR33446:SF2">
    <property type="entry name" value="PROTEIN TONB"/>
    <property type="match status" value="1"/>
</dbReference>
<evidence type="ECO:0000256" key="10">
    <source>
        <dbReference type="SAM" id="Phobius"/>
    </source>
</evidence>
<dbReference type="Pfam" id="PF03544">
    <property type="entry name" value="TonB_C"/>
    <property type="match status" value="1"/>
</dbReference>
<evidence type="ECO:0000259" key="11">
    <source>
        <dbReference type="PROSITE" id="PS52015"/>
    </source>
</evidence>
<organism evidence="12 13">
    <name type="scientific">Rhodocytophaga aerolata</name>
    <dbReference type="NCBI Taxonomy" id="455078"/>
    <lineage>
        <taxon>Bacteria</taxon>
        <taxon>Pseudomonadati</taxon>
        <taxon>Bacteroidota</taxon>
        <taxon>Cytophagia</taxon>
        <taxon>Cytophagales</taxon>
        <taxon>Rhodocytophagaceae</taxon>
        <taxon>Rhodocytophaga</taxon>
    </lineage>
</organism>
<feature type="transmembrane region" description="Helical" evidence="10">
    <location>
        <begin position="41"/>
        <end position="60"/>
    </location>
</feature>
<evidence type="ECO:0000256" key="6">
    <source>
        <dbReference type="ARBA" id="ARBA00022692"/>
    </source>
</evidence>
<accession>A0ABT8RH52</accession>
<keyword evidence="6 10" id="KW-0812">Transmembrane</keyword>
<evidence type="ECO:0000256" key="3">
    <source>
        <dbReference type="ARBA" id="ARBA00022448"/>
    </source>
</evidence>
<protein>
    <submittedName>
        <fullName evidence="12">M56 family metallopeptidase</fullName>
    </submittedName>
</protein>
<feature type="transmembrane region" description="Helical" evidence="10">
    <location>
        <begin position="6"/>
        <end position="29"/>
    </location>
</feature>
<keyword evidence="4" id="KW-1003">Cell membrane</keyword>
<evidence type="ECO:0000313" key="13">
    <source>
        <dbReference type="Proteomes" id="UP001168528"/>
    </source>
</evidence>
<dbReference type="EMBL" id="JAUKPO010000059">
    <property type="protein sequence ID" value="MDO1451428.1"/>
    <property type="molecule type" value="Genomic_DNA"/>
</dbReference>
<keyword evidence="9 10" id="KW-0472">Membrane</keyword>
<dbReference type="InterPro" id="IPR008756">
    <property type="entry name" value="Peptidase_M56"/>
</dbReference>
<keyword evidence="8 10" id="KW-1133">Transmembrane helix</keyword>
<evidence type="ECO:0000256" key="8">
    <source>
        <dbReference type="ARBA" id="ARBA00022989"/>
    </source>
</evidence>
<comment type="caution">
    <text evidence="12">The sequence shown here is derived from an EMBL/GenBank/DDBJ whole genome shotgun (WGS) entry which is preliminary data.</text>
</comment>
<dbReference type="InterPro" id="IPR051045">
    <property type="entry name" value="TonB-dependent_transducer"/>
</dbReference>
<dbReference type="PROSITE" id="PS52015">
    <property type="entry name" value="TONB_CTD"/>
    <property type="match status" value="1"/>
</dbReference>
<dbReference type="PANTHER" id="PTHR33446">
    <property type="entry name" value="PROTEIN TONB-RELATED"/>
    <property type="match status" value="1"/>
</dbReference>